<accession>A0ABX1QAC0</accession>
<sequence>MAQTVGSGGNEYVEFWNEVLVPKFVRYKHILVGGLTHHSARIFPTLSVKEGDKVVDVGCGFGDTAIELARRVGPHGSVLGIDCCDEFLDFGRREADRARVGNIRFVEADVQTYPFEAAHDFCFSRFGTQFFENPVAALRNMRQSLRPGGTMTMIVWRQIEDNPWLGLPKEVILRHLPPPGDDARSCGPGPFSMANTDVVTKQLEIAGYTDVEFERIDAPLMVGTSLDDAVAFQLALGPAGEVYREAGELATQRHAAIVDALQTALADYVTDEGVVLDSSSWKVSARNPG</sequence>
<dbReference type="CDD" id="cd02440">
    <property type="entry name" value="AdoMet_MTases"/>
    <property type="match status" value="1"/>
</dbReference>
<dbReference type="EMBL" id="WTVQ01000008">
    <property type="protein sequence ID" value="NMG74442.1"/>
    <property type="molecule type" value="Genomic_DNA"/>
</dbReference>
<keyword evidence="2" id="KW-0808">Transferase</keyword>
<dbReference type="SUPFAM" id="SSF53335">
    <property type="entry name" value="S-adenosyl-L-methionine-dependent methyltransferases"/>
    <property type="match status" value="1"/>
</dbReference>
<name>A0ABX1QAC0_9RHOO</name>
<dbReference type="RefSeq" id="WP_169259593.1">
    <property type="nucleotide sequence ID" value="NZ_WTVQ01000008.1"/>
</dbReference>
<dbReference type="Proteomes" id="UP000648984">
    <property type="component" value="Unassembled WGS sequence"/>
</dbReference>
<protein>
    <submittedName>
        <fullName evidence="2">Methyltransferase domain-containing protein</fullName>
    </submittedName>
</protein>
<evidence type="ECO:0000259" key="1">
    <source>
        <dbReference type="Pfam" id="PF13649"/>
    </source>
</evidence>
<evidence type="ECO:0000313" key="2">
    <source>
        <dbReference type="EMBL" id="NMG74442.1"/>
    </source>
</evidence>
<feature type="domain" description="Methyltransferase" evidence="1">
    <location>
        <begin position="54"/>
        <end position="149"/>
    </location>
</feature>
<dbReference type="PANTHER" id="PTHR43591:SF24">
    <property type="entry name" value="2-METHOXY-6-POLYPRENYL-1,4-BENZOQUINOL METHYLASE, MITOCHONDRIAL"/>
    <property type="match status" value="1"/>
</dbReference>
<proteinExistence type="predicted"/>
<dbReference type="GO" id="GO:0032259">
    <property type="term" value="P:methylation"/>
    <property type="evidence" value="ECO:0007669"/>
    <property type="project" value="UniProtKB-KW"/>
</dbReference>
<evidence type="ECO:0000313" key="3">
    <source>
        <dbReference type="Proteomes" id="UP000648984"/>
    </source>
</evidence>
<dbReference type="GO" id="GO:0008168">
    <property type="term" value="F:methyltransferase activity"/>
    <property type="evidence" value="ECO:0007669"/>
    <property type="project" value="UniProtKB-KW"/>
</dbReference>
<dbReference type="Pfam" id="PF13649">
    <property type="entry name" value="Methyltransf_25"/>
    <property type="match status" value="1"/>
</dbReference>
<reference evidence="2 3" key="1">
    <citation type="submission" date="2019-12" db="EMBL/GenBank/DDBJ databases">
        <title>Comparative genomics gives insights into the taxonomy of the Azoarcus-Aromatoleum group and reveals separate origins of nif in the plant-associated Azoarcus and non-plant-associated Aromatoleum sub-groups.</title>
        <authorList>
            <person name="Lafos M."/>
            <person name="Maluk M."/>
            <person name="Batista M."/>
            <person name="Junghare M."/>
            <person name="Carmona M."/>
            <person name="Faoro H."/>
            <person name="Cruz L.M."/>
            <person name="Battistoni F."/>
            <person name="De Souza E."/>
            <person name="Pedrosa F."/>
            <person name="Chen W.-M."/>
            <person name="Poole P.S."/>
            <person name="Dixon R.A."/>
            <person name="James E.K."/>
        </authorList>
    </citation>
    <scope>NUCLEOTIDE SEQUENCE [LARGE SCALE GENOMIC DNA]</scope>
    <source>
        <strain evidence="2 3">22Lin</strain>
    </source>
</reference>
<dbReference type="InterPro" id="IPR041698">
    <property type="entry name" value="Methyltransf_25"/>
</dbReference>
<dbReference type="PANTHER" id="PTHR43591">
    <property type="entry name" value="METHYLTRANSFERASE"/>
    <property type="match status" value="1"/>
</dbReference>
<keyword evidence="3" id="KW-1185">Reference proteome</keyword>
<organism evidence="2 3">
    <name type="scientific">Aromatoleum diolicum</name>
    <dbReference type="NCBI Taxonomy" id="75796"/>
    <lineage>
        <taxon>Bacteria</taxon>
        <taxon>Pseudomonadati</taxon>
        <taxon>Pseudomonadota</taxon>
        <taxon>Betaproteobacteria</taxon>
        <taxon>Rhodocyclales</taxon>
        <taxon>Rhodocyclaceae</taxon>
        <taxon>Aromatoleum</taxon>
    </lineage>
</organism>
<dbReference type="InterPro" id="IPR029063">
    <property type="entry name" value="SAM-dependent_MTases_sf"/>
</dbReference>
<gene>
    <name evidence="2" type="ORF">GPA25_06675</name>
</gene>
<keyword evidence="2" id="KW-0489">Methyltransferase</keyword>
<dbReference type="Gene3D" id="3.40.50.150">
    <property type="entry name" value="Vaccinia Virus protein VP39"/>
    <property type="match status" value="1"/>
</dbReference>
<comment type="caution">
    <text evidence="2">The sequence shown here is derived from an EMBL/GenBank/DDBJ whole genome shotgun (WGS) entry which is preliminary data.</text>
</comment>